<organism evidence="8">
    <name type="scientific">uncultured Dysgonomonas sp</name>
    <dbReference type="NCBI Taxonomy" id="206096"/>
    <lineage>
        <taxon>Bacteria</taxon>
        <taxon>Pseudomonadati</taxon>
        <taxon>Bacteroidota</taxon>
        <taxon>Bacteroidia</taxon>
        <taxon>Bacteroidales</taxon>
        <taxon>Dysgonomonadaceae</taxon>
        <taxon>Dysgonomonas</taxon>
        <taxon>environmental samples</taxon>
    </lineage>
</organism>
<dbReference type="GO" id="GO:0046872">
    <property type="term" value="F:metal ion binding"/>
    <property type="evidence" value="ECO:0007669"/>
    <property type="project" value="UniProtKB-KW"/>
</dbReference>
<gene>
    <name evidence="8" type="ORF">KL86DYS2_12068</name>
</gene>
<dbReference type="GO" id="GO:0043365">
    <property type="term" value="F:[formate-C-acetyltransferase]-activating enzyme activity"/>
    <property type="evidence" value="ECO:0007669"/>
    <property type="project" value="InterPro"/>
</dbReference>
<reference evidence="8" key="1">
    <citation type="submission" date="2016-04" db="EMBL/GenBank/DDBJ databases">
        <authorList>
            <person name="Evans L.H."/>
            <person name="Alamgir A."/>
            <person name="Owens N."/>
            <person name="Weber N.D."/>
            <person name="Virtaneva K."/>
            <person name="Barbian K."/>
            <person name="Babar A."/>
            <person name="Rosenke K."/>
        </authorList>
    </citation>
    <scope>NUCLEOTIDE SEQUENCE</scope>
    <source>
        <strain evidence="8">86-2</strain>
    </source>
</reference>
<dbReference type="InterPro" id="IPR007197">
    <property type="entry name" value="rSAM"/>
</dbReference>
<dbReference type="InterPro" id="IPR058240">
    <property type="entry name" value="rSAM_sf"/>
</dbReference>
<accession>A0A212JQ84</accession>
<dbReference type="GO" id="GO:0051539">
    <property type="term" value="F:4 iron, 4 sulfur cluster binding"/>
    <property type="evidence" value="ECO:0007669"/>
    <property type="project" value="UniProtKB-KW"/>
</dbReference>
<sequence>MNKLSILNVIHDTTVDGPGFRTAIYAAGCTHRCPGCHNPQSWDIENGTLHTIDQLLEIIKEDEFANVTFTGGDPLFQVEGFTKLAQRIKAETNKNIWCYTGFLYEDILKSDRLSVILPFIDVLVDGKYIEALRSEELRFRGSSNQRIINVRASLNECQDSYPILKSSHYNENSILKS</sequence>
<keyword evidence="3" id="KW-0949">S-adenosyl-L-methionine</keyword>
<dbReference type="SFLD" id="SFLDS00029">
    <property type="entry name" value="Radical_SAM"/>
    <property type="match status" value="1"/>
</dbReference>
<dbReference type="AlphaFoldDB" id="A0A212JQ84"/>
<keyword evidence="6" id="KW-0411">Iron-sulfur</keyword>
<evidence type="ECO:0000256" key="1">
    <source>
        <dbReference type="ARBA" id="ARBA00001966"/>
    </source>
</evidence>
<comment type="function">
    <text evidence="7">Activation of anaerobic ribonucleoside-triphosphate reductase under anaerobic conditions by generation of an organic free radical, using S-adenosylmethionine and reduced flavodoxin as cosubstrates to produce 5'-deoxy-adenosine.</text>
</comment>
<keyword evidence="4" id="KW-0479">Metal-binding</keyword>
<dbReference type="InterPro" id="IPR013785">
    <property type="entry name" value="Aldolase_TIM"/>
</dbReference>
<keyword evidence="5" id="KW-0408">Iron</keyword>
<evidence type="ECO:0000256" key="2">
    <source>
        <dbReference type="ARBA" id="ARBA00022485"/>
    </source>
</evidence>
<dbReference type="SFLD" id="SFLDG01066">
    <property type="entry name" value="organic_radical-activating_enz"/>
    <property type="match status" value="1"/>
</dbReference>
<dbReference type="PANTHER" id="PTHR30352:SF2">
    <property type="entry name" value="ANAEROBIC RIBONUCLEOSIDE-TRIPHOSPHATE REDUCTASE-ACTIVATING PROTEIN"/>
    <property type="match status" value="1"/>
</dbReference>
<evidence type="ECO:0000313" key="8">
    <source>
        <dbReference type="EMBL" id="SBW01561.1"/>
    </source>
</evidence>
<dbReference type="Pfam" id="PF13353">
    <property type="entry name" value="Fer4_12"/>
    <property type="match status" value="1"/>
</dbReference>
<keyword evidence="2" id="KW-0004">4Fe-4S</keyword>
<dbReference type="SFLD" id="SFLDF00299">
    <property type="entry name" value="anaerobic_ribonucleoside-triph"/>
    <property type="match status" value="1"/>
</dbReference>
<evidence type="ECO:0000256" key="5">
    <source>
        <dbReference type="ARBA" id="ARBA00023004"/>
    </source>
</evidence>
<dbReference type="EMBL" id="FLUL01000001">
    <property type="protein sequence ID" value="SBW01561.1"/>
    <property type="molecule type" value="Genomic_DNA"/>
</dbReference>
<dbReference type="CDD" id="cd01335">
    <property type="entry name" value="Radical_SAM"/>
    <property type="match status" value="1"/>
</dbReference>
<dbReference type="GO" id="GO:0004748">
    <property type="term" value="F:ribonucleoside-diphosphate reductase activity, thioredoxin disulfide as acceptor"/>
    <property type="evidence" value="ECO:0007669"/>
    <property type="project" value="TreeGrafter"/>
</dbReference>
<dbReference type="Gene3D" id="3.20.20.70">
    <property type="entry name" value="Aldolase class I"/>
    <property type="match status" value="1"/>
</dbReference>
<keyword evidence="7 8" id="KW-0560">Oxidoreductase</keyword>
<protein>
    <recommendedName>
        <fullName evidence="7">Anaerobic ribonucleoside-triphosphate reductase-activating protein</fullName>
        <ecNumber evidence="7">1.97.1.-</ecNumber>
    </recommendedName>
</protein>
<dbReference type="PANTHER" id="PTHR30352">
    <property type="entry name" value="PYRUVATE FORMATE-LYASE-ACTIVATING ENZYME"/>
    <property type="match status" value="1"/>
</dbReference>
<comment type="similarity">
    <text evidence="7">Belongs to the organic radical-activating enzymes family.</text>
</comment>
<proteinExistence type="inferred from homology"/>
<evidence type="ECO:0000256" key="4">
    <source>
        <dbReference type="ARBA" id="ARBA00022723"/>
    </source>
</evidence>
<evidence type="ECO:0000256" key="7">
    <source>
        <dbReference type="PIRNR" id="PIRNR000368"/>
    </source>
</evidence>
<dbReference type="SUPFAM" id="SSF102114">
    <property type="entry name" value="Radical SAM enzymes"/>
    <property type="match status" value="1"/>
</dbReference>
<dbReference type="EC" id="1.97.1.-" evidence="7"/>
<dbReference type="SFLD" id="SFLDG01063">
    <property type="entry name" value="activating_enzymes__group_1"/>
    <property type="match status" value="1"/>
</dbReference>
<dbReference type="PIRSF" id="PIRSF000368">
    <property type="entry name" value="NrdG"/>
    <property type="match status" value="1"/>
</dbReference>
<comment type="cofactor">
    <cofactor evidence="1">
        <name>[4Fe-4S] cluster</name>
        <dbReference type="ChEBI" id="CHEBI:49883"/>
    </cofactor>
</comment>
<evidence type="ECO:0000256" key="6">
    <source>
        <dbReference type="ARBA" id="ARBA00023014"/>
    </source>
</evidence>
<dbReference type="RefSeq" id="WP_296949619.1">
    <property type="nucleotide sequence ID" value="NZ_LT599021.1"/>
</dbReference>
<dbReference type="InterPro" id="IPR034457">
    <property type="entry name" value="Organic_radical-activating"/>
</dbReference>
<dbReference type="InterPro" id="IPR012837">
    <property type="entry name" value="NrdG"/>
</dbReference>
<dbReference type="NCBIfam" id="TIGR02491">
    <property type="entry name" value="NrdG"/>
    <property type="match status" value="1"/>
</dbReference>
<evidence type="ECO:0000256" key="3">
    <source>
        <dbReference type="ARBA" id="ARBA00022691"/>
    </source>
</evidence>
<name>A0A212JQ84_9BACT</name>